<evidence type="ECO:0000256" key="1">
    <source>
        <dbReference type="ARBA" id="ARBA00004245"/>
    </source>
</evidence>
<dbReference type="GO" id="GO:0007017">
    <property type="term" value="P:microtubule-based process"/>
    <property type="evidence" value="ECO:0007669"/>
    <property type="project" value="InterPro"/>
</dbReference>
<dbReference type="InterPro" id="IPR001372">
    <property type="entry name" value="Dynein_light_chain_typ-1/2"/>
</dbReference>
<dbReference type="CDD" id="cd21452">
    <property type="entry name" value="DLC-like_DYNLL1_DYNLL2"/>
    <property type="match status" value="1"/>
</dbReference>
<name>A0A7J6CBF6_9TELE</name>
<evidence type="ECO:0000256" key="6">
    <source>
        <dbReference type="ARBA" id="ARBA00023175"/>
    </source>
</evidence>
<dbReference type="Pfam" id="PF01221">
    <property type="entry name" value="Dynein_light"/>
    <property type="match status" value="1"/>
</dbReference>
<keyword evidence="10" id="KW-1185">Reference proteome</keyword>
<dbReference type="EMBL" id="JAAMOB010000015">
    <property type="protein sequence ID" value="KAF4103983.1"/>
    <property type="molecule type" value="Genomic_DNA"/>
</dbReference>
<dbReference type="FunFam" id="3.30.740.10:FF:000001">
    <property type="entry name" value="Dynein light chain"/>
    <property type="match status" value="1"/>
</dbReference>
<evidence type="ECO:0000256" key="2">
    <source>
        <dbReference type="ARBA" id="ARBA00010156"/>
    </source>
</evidence>
<organism evidence="9 10">
    <name type="scientific">Onychostoma macrolepis</name>
    <dbReference type="NCBI Taxonomy" id="369639"/>
    <lineage>
        <taxon>Eukaryota</taxon>
        <taxon>Metazoa</taxon>
        <taxon>Chordata</taxon>
        <taxon>Craniata</taxon>
        <taxon>Vertebrata</taxon>
        <taxon>Euteleostomi</taxon>
        <taxon>Actinopterygii</taxon>
        <taxon>Neopterygii</taxon>
        <taxon>Teleostei</taxon>
        <taxon>Ostariophysi</taxon>
        <taxon>Cypriniformes</taxon>
        <taxon>Cyprinidae</taxon>
        <taxon>Acrossocheilinae</taxon>
        <taxon>Onychostoma</taxon>
    </lineage>
</organism>
<protein>
    <recommendedName>
        <fullName evidence="8">Dynein light chain</fullName>
    </recommendedName>
</protein>
<dbReference type="InterPro" id="IPR019763">
    <property type="entry name" value="Dynein_light_1/2_CS"/>
</dbReference>
<dbReference type="PANTHER" id="PTHR11886">
    <property type="entry name" value="DYNEIN LIGHT CHAIN"/>
    <property type="match status" value="1"/>
</dbReference>
<dbReference type="GO" id="GO:0045505">
    <property type="term" value="F:dynein intermediate chain binding"/>
    <property type="evidence" value="ECO:0007669"/>
    <property type="project" value="TreeGrafter"/>
</dbReference>
<evidence type="ECO:0000256" key="4">
    <source>
        <dbReference type="ARBA" id="ARBA00022701"/>
    </source>
</evidence>
<dbReference type="Proteomes" id="UP000579812">
    <property type="component" value="Unassembled WGS sequence"/>
</dbReference>
<comment type="similarity">
    <text evidence="2 8">Belongs to the dynein light chain family.</text>
</comment>
<comment type="subcellular location">
    <subcellularLocation>
        <location evidence="1 8">Cytoplasm</location>
        <location evidence="1 8">Cytoskeleton</location>
    </subcellularLocation>
</comment>
<evidence type="ECO:0000313" key="9">
    <source>
        <dbReference type="EMBL" id="KAF4103983.1"/>
    </source>
</evidence>
<keyword evidence="6 8" id="KW-0505">Motor protein</keyword>
<evidence type="ECO:0000256" key="3">
    <source>
        <dbReference type="ARBA" id="ARBA00022490"/>
    </source>
</evidence>
<evidence type="ECO:0000256" key="5">
    <source>
        <dbReference type="ARBA" id="ARBA00023017"/>
    </source>
</evidence>
<evidence type="ECO:0000256" key="7">
    <source>
        <dbReference type="ARBA" id="ARBA00023212"/>
    </source>
</evidence>
<dbReference type="InterPro" id="IPR037177">
    <property type="entry name" value="DLC_sf"/>
</dbReference>
<evidence type="ECO:0000256" key="8">
    <source>
        <dbReference type="RuleBase" id="RU365010"/>
    </source>
</evidence>
<proteinExistence type="inferred from homology"/>
<comment type="caution">
    <text evidence="9">The sequence shown here is derived from an EMBL/GenBank/DDBJ whole genome shotgun (WGS) entry which is preliminary data.</text>
</comment>
<dbReference type="PANTHER" id="PTHR11886:SF113">
    <property type="entry name" value="DYNEIN LIGHT CHAIN 2, CYTOPLASMIC"/>
    <property type="match status" value="1"/>
</dbReference>
<keyword evidence="5 8" id="KW-0243">Dynein</keyword>
<dbReference type="GO" id="GO:0005874">
    <property type="term" value="C:microtubule"/>
    <property type="evidence" value="ECO:0007669"/>
    <property type="project" value="UniProtKB-KW"/>
</dbReference>
<dbReference type="SUPFAM" id="SSF54648">
    <property type="entry name" value="DLC"/>
    <property type="match status" value="1"/>
</dbReference>
<accession>A0A7J6CBF6</accession>
<dbReference type="PROSITE" id="PS01239">
    <property type="entry name" value="DYNEIN_LIGHT_1"/>
    <property type="match status" value="1"/>
</dbReference>
<dbReference type="GO" id="GO:0005868">
    <property type="term" value="C:cytoplasmic dynein complex"/>
    <property type="evidence" value="ECO:0007669"/>
    <property type="project" value="TreeGrafter"/>
</dbReference>
<dbReference type="Gene3D" id="3.30.740.10">
    <property type="entry name" value="Protein Inhibitor Of Neuronal Nitric Oxide Synthase"/>
    <property type="match status" value="1"/>
</dbReference>
<gene>
    <name evidence="9" type="ORF">G5714_014970</name>
</gene>
<keyword evidence="7 8" id="KW-0206">Cytoskeleton</keyword>
<keyword evidence="3 8" id="KW-0963">Cytoplasm</keyword>
<reference evidence="9 10" key="1">
    <citation type="submission" date="2020-04" db="EMBL/GenBank/DDBJ databases">
        <title>Chromosome-level genome assembly of a cyprinid fish Onychostoma macrolepis by integration of Nanopore Sequencing, Bionano and Hi-C technology.</title>
        <authorList>
            <person name="Wang D."/>
        </authorList>
    </citation>
    <scope>NUCLEOTIDE SEQUENCE [LARGE SCALE GENOMIC DNA]</scope>
    <source>
        <strain evidence="9">SWU-2019</strain>
        <tissue evidence="9">Muscle</tissue>
    </source>
</reference>
<sequence>MLAEGRRERLGCSQWRALSSKGYPKRRKLVRRLFSLANFSCQILLTGAMTDRKAVIKNADMSEDMQQDAVDCATQAMEKYNIEKDIAAYIKKEFDKKYNPTWHCIVGRNFGSYVTHETKHFIYFYLGQVAILLFKSG</sequence>
<dbReference type="AlphaFoldDB" id="A0A7J6CBF6"/>
<dbReference type="SMART" id="SM01375">
    <property type="entry name" value="Dynein_light"/>
    <property type="match status" value="1"/>
</dbReference>
<keyword evidence="4 8" id="KW-0493">Microtubule</keyword>
<evidence type="ECO:0000313" key="10">
    <source>
        <dbReference type="Proteomes" id="UP000579812"/>
    </source>
</evidence>